<dbReference type="SUPFAM" id="SSF47616">
    <property type="entry name" value="GST C-terminal domain-like"/>
    <property type="match status" value="1"/>
</dbReference>
<dbReference type="Gene3D" id="3.40.30.10">
    <property type="entry name" value="Glutaredoxin"/>
    <property type="match status" value="1"/>
</dbReference>
<reference evidence="2" key="1">
    <citation type="submission" date="2024-06" db="EMBL/GenBank/DDBJ databases">
        <authorList>
            <person name="Coelho C."/>
            <person name="Bento M."/>
            <person name="Garcia E."/>
            <person name="Camelo A."/>
            <person name="Brandao I."/>
            <person name="Espirito Santo C."/>
            <person name="Trovao J."/>
            <person name="Verissimo A."/>
            <person name="Costa J."/>
            <person name="Tiago I."/>
        </authorList>
    </citation>
    <scope>NUCLEOTIDE SEQUENCE</scope>
    <source>
        <strain evidence="2">KWT182</strain>
    </source>
</reference>
<name>A0AAU7QDR9_9GAMM</name>
<dbReference type="Gene3D" id="1.20.1050.10">
    <property type="match status" value="1"/>
</dbReference>
<dbReference type="CDD" id="cd03043">
    <property type="entry name" value="GST_N_1"/>
    <property type="match status" value="1"/>
</dbReference>
<dbReference type="Pfam" id="PF13410">
    <property type="entry name" value="GST_C_2"/>
    <property type="match status" value="1"/>
</dbReference>
<dbReference type="InterPro" id="IPR036282">
    <property type="entry name" value="Glutathione-S-Trfase_C_sf"/>
</dbReference>
<evidence type="ECO:0000313" key="2">
    <source>
        <dbReference type="EMBL" id="XBS71021.1"/>
    </source>
</evidence>
<dbReference type="PANTHER" id="PTHR42673:SF4">
    <property type="entry name" value="MALEYLACETOACETATE ISOMERASE"/>
    <property type="match status" value="1"/>
</dbReference>
<dbReference type="AlphaFoldDB" id="A0AAU7QDR9"/>
<dbReference type="GO" id="GO:0016034">
    <property type="term" value="F:maleylacetoacetate isomerase activity"/>
    <property type="evidence" value="ECO:0007669"/>
    <property type="project" value="TreeGrafter"/>
</dbReference>
<dbReference type="SFLD" id="SFLDS00019">
    <property type="entry name" value="Glutathione_Transferase_(cytos"/>
    <property type="match status" value="1"/>
</dbReference>
<dbReference type="EMBL" id="CP157947">
    <property type="protein sequence ID" value="XBS71021.1"/>
    <property type="molecule type" value="Genomic_DNA"/>
</dbReference>
<dbReference type="CDD" id="cd03194">
    <property type="entry name" value="GST_C_3"/>
    <property type="match status" value="1"/>
</dbReference>
<feature type="domain" description="GST N-terminal" evidence="1">
    <location>
        <begin position="1"/>
        <end position="82"/>
    </location>
</feature>
<dbReference type="InterPro" id="IPR004045">
    <property type="entry name" value="Glutathione_S-Trfase_N"/>
</dbReference>
<dbReference type="GO" id="GO:0006749">
    <property type="term" value="P:glutathione metabolic process"/>
    <property type="evidence" value="ECO:0007669"/>
    <property type="project" value="TreeGrafter"/>
</dbReference>
<protein>
    <submittedName>
        <fullName evidence="2">Glutathione S-transferase family protein</fullName>
    </submittedName>
</protein>
<dbReference type="PANTHER" id="PTHR42673">
    <property type="entry name" value="MALEYLACETOACETATE ISOMERASE"/>
    <property type="match status" value="1"/>
</dbReference>
<dbReference type="InterPro" id="IPR036249">
    <property type="entry name" value="Thioredoxin-like_sf"/>
</dbReference>
<dbReference type="GO" id="GO:0004364">
    <property type="term" value="F:glutathione transferase activity"/>
    <property type="evidence" value="ECO:0007669"/>
    <property type="project" value="TreeGrafter"/>
</dbReference>
<proteinExistence type="predicted"/>
<sequence length="229" mass="25672">MYELHIANKNYSSWSLRPWLLMKALNIPFTETTHRFQGNDNAVVFQHFSPTGRVPVLYDGAMAIWDSLAIAEYLAEIHAGVWPEEYQARAWARCAAAEMHAGFTTLRTLCPMNCGIRVKLTALPPELTADLARLDALWQQGLAQFGGPFLAGPDFTAADAFYAPVVFRVQSYGLPLSAAAQRWCHTMLALPALEEWYRQALAEEWRDEGHEAEATQYGVVIEDLRAAAR</sequence>
<dbReference type="Pfam" id="PF13409">
    <property type="entry name" value="GST_N_2"/>
    <property type="match status" value="1"/>
</dbReference>
<dbReference type="PROSITE" id="PS50404">
    <property type="entry name" value="GST_NTER"/>
    <property type="match status" value="1"/>
</dbReference>
<accession>A0AAU7QDR9</accession>
<dbReference type="SUPFAM" id="SSF52833">
    <property type="entry name" value="Thioredoxin-like"/>
    <property type="match status" value="1"/>
</dbReference>
<dbReference type="InterPro" id="IPR040079">
    <property type="entry name" value="Glutathione_S-Trfase"/>
</dbReference>
<dbReference type="GO" id="GO:0006559">
    <property type="term" value="P:L-phenylalanine catabolic process"/>
    <property type="evidence" value="ECO:0007669"/>
    <property type="project" value="TreeGrafter"/>
</dbReference>
<evidence type="ECO:0000259" key="1">
    <source>
        <dbReference type="PROSITE" id="PS50404"/>
    </source>
</evidence>
<gene>
    <name evidence="2" type="ORF">ABK905_08430</name>
</gene>
<organism evidence="2">
    <name type="scientific">Acerihabitans sp. KWT182</name>
    <dbReference type="NCBI Taxonomy" id="3157919"/>
    <lineage>
        <taxon>Bacteria</taxon>
        <taxon>Pseudomonadati</taxon>
        <taxon>Pseudomonadota</taxon>
        <taxon>Gammaproteobacteria</taxon>
        <taxon>Enterobacterales</taxon>
        <taxon>Pectobacteriaceae</taxon>
        <taxon>Acerihabitans</taxon>
    </lineage>
</organism>
<dbReference type="SFLD" id="SFLDG00358">
    <property type="entry name" value="Main_(cytGST)"/>
    <property type="match status" value="1"/>
</dbReference>